<accession>A0ACB9TX80</accession>
<gene>
    <name evidence="1" type="ORF">MML48_1g16211</name>
</gene>
<evidence type="ECO:0000313" key="1">
    <source>
        <dbReference type="EMBL" id="KAI4471440.1"/>
    </source>
</evidence>
<sequence length="540" mass="60569">MDTKRSGQSVIHGNVEGLSPDNAGPIVGLGERYFATMNQYKDKLHQVDALTGVTETKGSVRSRAIKVAIELRNRGVQQNQVVVISSKTHLDQTVAVLASLFVGAAVAPLHTDLPYDDTKRLMGILQPKVAFCGQRSARLYQRVFKEKSIKCLIFRFGGDGKDFLEFAKCLDNKEDSNFVPTEIKEPKKTTAFIVATHGTEHDPQLVAISHYGILMRYIPMISMCTKAEKLLTFFPLSWMTQVLVCCMCFENQSKIIYAGQFTERSACKFIHDLRVEFVFLDGAFATKIVKNAPIQDFDLTCLKVIWIGGMHLSKTSFAKIAKTFRGVSVISSYSTIESGAIAMLTESVYFTHKEKISSVGQPNPGVLIRIQDDAARNPRGPVVTDKWGELYYGDQYATNKAFSRGYFKTGDVAQCDAEGFLYLRGRITDDIKREGHVFSSCEIEDIIRLHPAVDEAAVFSTNEEIIACIVKSPGHDLNAAVIKEYLSDMLPPYKQPTKISFYEFFPKTLHGQVKKYILKDNIIKLIREESFYHSEHVEDV</sequence>
<comment type="caution">
    <text evidence="1">The sequence shown here is derived from an EMBL/GenBank/DDBJ whole genome shotgun (WGS) entry which is preliminary data.</text>
</comment>
<evidence type="ECO:0000313" key="2">
    <source>
        <dbReference type="Proteomes" id="UP001056778"/>
    </source>
</evidence>
<protein>
    <submittedName>
        <fullName evidence="1">Long-chain-fatty-acid--coa ligase</fullName>
    </submittedName>
</protein>
<keyword evidence="2" id="KW-1185">Reference proteome</keyword>
<name>A0ACB9TX80_HOLOL</name>
<dbReference type="EMBL" id="CM043015">
    <property type="protein sequence ID" value="KAI4471440.1"/>
    <property type="molecule type" value="Genomic_DNA"/>
</dbReference>
<dbReference type="Proteomes" id="UP001056778">
    <property type="component" value="Chromosome 1"/>
</dbReference>
<organism evidence="1 2">
    <name type="scientific">Holotrichia oblita</name>
    <name type="common">Chafer beetle</name>
    <dbReference type="NCBI Taxonomy" id="644536"/>
    <lineage>
        <taxon>Eukaryota</taxon>
        <taxon>Metazoa</taxon>
        <taxon>Ecdysozoa</taxon>
        <taxon>Arthropoda</taxon>
        <taxon>Hexapoda</taxon>
        <taxon>Insecta</taxon>
        <taxon>Pterygota</taxon>
        <taxon>Neoptera</taxon>
        <taxon>Endopterygota</taxon>
        <taxon>Coleoptera</taxon>
        <taxon>Polyphaga</taxon>
        <taxon>Scarabaeiformia</taxon>
        <taxon>Scarabaeidae</taxon>
        <taxon>Melolonthinae</taxon>
        <taxon>Holotrichia</taxon>
    </lineage>
</organism>
<proteinExistence type="predicted"/>
<keyword evidence="1" id="KW-0436">Ligase</keyword>
<reference evidence="1" key="1">
    <citation type="submission" date="2022-04" db="EMBL/GenBank/DDBJ databases">
        <title>Chromosome-scale genome assembly of Holotrichia oblita Faldermann.</title>
        <authorList>
            <person name="Rongchong L."/>
        </authorList>
    </citation>
    <scope>NUCLEOTIDE SEQUENCE</scope>
    <source>
        <strain evidence="1">81SQS9</strain>
    </source>
</reference>